<dbReference type="EMBL" id="JAATJU010024100">
    <property type="protein sequence ID" value="KAH0506402.1"/>
    <property type="molecule type" value="Genomic_DNA"/>
</dbReference>
<dbReference type="InterPro" id="IPR015955">
    <property type="entry name" value="Lactate_DH/Glyco_Ohase_4_C"/>
</dbReference>
<name>A0A8J6GA09_MICOH</name>
<sequence length="69" mass="7687">MVDRTDDVIKLKGRIAWAIGLSMGDLAKSVMENLRQVHPVSTMIKGFYGVKKDSAVFLVSCDKIESQMQ</sequence>
<reference evidence="1" key="1">
    <citation type="submission" date="2020-03" db="EMBL/GenBank/DDBJ databases">
        <title>Studies in the Genomics of Life Span.</title>
        <authorList>
            <person name="Glass D."/>
        </authorList>
    </citation>
    <scope>NUCLEOTIDE SEQUENCE</scope>
    <source>
        <strain evidence="1">LTLLF</strain>
        <tissue evidence="1">Muscle</tissue>
    </source>
</reference>
<dbReference type="Proteomes" id="UP000710432">
    <property type="component" value="Unassembled WGS sequence"/>
</dbReference>
<evidence type="ECO:0000313" key="2">
    <source>
        <dbReference type="Proteomes" id="UP000710432"/>
    </source>
</evidence>
<dbReference type="GO" id="GO:0004459">
    <property type="term" value="F:L-lactate dehydrogenase (NAD+) activity"/>
    <property type="evidence" value="ECO:0007669"/>
    <property type="project" value="TreeGrafter"/>
</dbReference>
<gene>
    <name evidence="1" type="ORF">LTLLF_173110</name>
</gene>
<dbReference type="AlphaFoldDB" id="A0A8J6GA09"/>
<dbReference type="SUPFAM" id="SSF56327">
    <property type="entry name" value="LDH C-terminal domain-like"/>
    <property type="match status" value="1"/>
</dbReference>
<dbReference type="PANTHER" id="PTHR43128">
    <property type="entry name" value="L-2-HYDROXYCARBOXYLATE DEHYDROGENASE (NAD(P)(+))"/>
    <property type="match status" value="1"/>
</dbReference>
<accession>A0A8J6GA09</accession>
<comment type="caution">
    <text evidence="1">The sequence shown here is derived from an EMBL/GenBank/DDBJ whole genome shotgun (WGS) entry which is preliminary data.</text>
</comment>
<dbReference type="Gene3D" id="3.90.110.10">
    <property type="entry name" value="Lactate dehydrogenase/glycoside hydrolase, family 4, C-terminal"/>
    <property type="match status" value="1"/>
</dbReference>
<evidence type="ECO:0000313" key="1">
    <source>
        <dbReference type="EMBL" id="KAH0506402.1"/>
    </source>
</evidence>
<organism evidence="1 2">
    <name type="scientific">Microtus ochrogaster</name>
    <name type="common">Prairie vole</name>
    <dbReference type="NCBI Taxonomy" id="79684"/>
    <lineage>
        <taxon>Eukaryota</taxon>
        <taxon>Metazoa</taxon>
        <taxon>Chordata</taxon>
        <taxon>Craniata</taxon>
        <taxon>Vertebrata</taxon>
        <taxon>Euteleostomi</taxon>
        <taxon>Mammalia</taxon>
        <taxon>Eutheria</taxon>
        <taxon>Euarchontoglires</taxon>
        <taxon>Glires</taxon>
        <taxon>Rodentia</taxon>
        <taxon>Myomorpha</taxon>
        <taxon>Muroidea</taxon>
        <taxon>Cricetidae</taxon>
        <taxon>Arvicolinae</taxon>
        <taxon>Microtus</taxon>
    </lineage>
</organism>
<proteinExistence type="predicted"/>
<dbReference type="GO" id="GO:0006089">
    <property type="term" value="P:lactate metabolic process"/>
    <property type="evidence" value="ECO:0007669"/>
    <property type="project" value="TreeGrafter"/>
</dbReference>
<protein>
    <submittedName>
        <fullName evidence="1">L-lactate dehydrogenase A chain</fullName>
    </submittedName>
</protein>
<dbReference type="PANTHER" id="PTHR43128:SF10">
    <property type="entry name" value="L-LACTATE DEHYDROGENASE A CHAIN"/>
    <property type="match status" value="1"/>
</dbReference>